<dbReference type="InterPro" id="IPR036259">
    <property type="entry name" value="MFS_trans_sf"/>
</dbReference>
<dbReference type="Pfam" id="PF03825">
    <property type="entry name" value="Nuc_H_symport"/>
    <property type="match status" value="1"/>
</dbReference>
<reference evidence="2" key="1">
    <citation type="submission" date="2024-05" db="EMBL/GenBank/DDBJ databases">
        <title>Planctomycetes of the genus Singulisphaera possess chitinolytic capabilities.</title>
        <authorList>
            <person name="Ivanova A."/>
        </authorList>
    </citation>
    <scope>NUCLEOTIDE SEQUENCE</scope>
    <source>
        <strain evidence="2">Ch08T</strain>
    </source>
</reference>
<gene>
    <name evidence="2" type="ORF">V5E97_20505</name>
</gene>
<proteinExistence type="predicted"/>
<feature type="transmembrane region" description="Helical" evidence="1">
    <location>
        <begin position="74"/>
        <end position="96"/>
    </location>
</feature>
<dbReference type="GO" id="GO:0005337">
    <property type="term" value="F:nucleoside transmembrane transporter activity"/>
    <property type="evidence" value="ECO:0007669"/>
    <property type="project" value="InterPro"/>
</dbReference>
<dbReference type="EMBL" id="CP155447">
    <property type="protein sequence ID" value="XBH00739.1"/>
    <property type="molecule type" value="Genomic_DNA"/>
</dbReference>
<accession>A0AAU7C659</accession>
<keyword evidence="1" id="KW-1133">Transmembrane helix</keyword>
<dbReference type="InterPro" id="IPR004740">
    <property type="entry name" value="Nuc_H_symport"/>
</dbReference>
<feature type="transmembrane region" description="Helical" evidence="1">
    <location>
        <begin position="44"/>
        <end position="62"/>
    </location>
</feature>
<feature type="transmembrane region" description="Helical" evidence="1">
    <location>
        <begin position="14"/>
        <end position="32"/>
    </location>
</feature>
<keyword evidence="1" id="KW-0812">Transmembrane</keyword>
<sequence>MGATDRSKFCVMSFLEYFIKGVWLPLLGLYMGSRYLTFSGFQQAWIFNAFAIASVTGMYFGGQLADRNVSQEKFLSASHLVGGLVMMGLAFIISSLMSTSRATSVRVLQGCLT</sequence>
<dbReference type="RefSeq" id="WP_406693410.1">
    <property type="nucleotide sequence ID" value="NZ_CP155447.1"/>
</dbReference>
<name>A0AAU7C659_9BACT</name>
<evidence type="ECO:0000256" key="1">
    <source>
        <dbReference type="SAM" id="Phobius"/>
    </source>
</evidence>
<evidence type="ECO:0000313" key="2">
    <source>
        <dbReference type="EMBL" id="XBH00739.1"/>
    </source>
</evidence>
<dbReference type="AlphaFoldDB" id="A0AAU7C659"/>
<organism evidence="2">
    <name type="scientific">Singulisphaera sp. Ch08</name>
    <dbReference type="NCBI Taxonomy" id="3120278"/>
    <lineage>
        <taxon>Bacteria</taxon>
        <taxon>Pseudomonadati</taxon>
        <taxon>Planctomycetota</taxon>
        <taxon>Planctomycetia</taxon>
        <taxon>Isosphaerales</taxon>
        <taxon>Isosphaeraceae</taxon>
        <taxon>Singulisphaera</taxon>
    </lineage>
</organism>
<dbReference type="SUPFAM" id="SSF103473">
    <property type="entry name" value="MFS general substrate transporter"/>
    <property type="match status" value="1"/>
</dbReference>
<dbReference type="Gene3D" id="1.20.1250.20">
    <property type="entry name" value="MFS general substrate transporter like domains"/>
    <property type="match status" value="1"/>
</dbReference>
<keyword evidence="1" id="KW-0472">Membrane</keyword>
<protein>
    <submittedName>
        <fullName evidence="2">Uncharacterized protein</fullName>
    </submittedName>
</protein>
<dbReference type="GO" id="GO:0016020">
    <property type="term" value="C:membrane"/>
    <property type="evidence" value="ECO:0007669"/>
    <property type="project" value="InterPro"/>
</dbReference>